<dbReference type="Pfam" id="PF04241">
    <property type="entry name" value="DUF423"/>
    <property type="match status" value="1"/>
</dbReference>
<comment type="similarity">
    <text evidence="2">Belongs to the UPF0382 family.</text>
</comment>
<evidence type="ECO:0000313" key="8">
    <source>
        <dbReference type="Proteomes" id="UP000091926"/>
    </source>
</evidence>
<evidence type="ECO:0000256" key="2">
    <source>
        <dbReference type="ARBA" id="ARBA00009694"/>
    </source>
</evidence>
<keyword evidence="4 6" id="KW-1133">Transmembrane helix</keyword>
<dbReference type="RefSeq" id="WP_066659112.1">
    <property type="nucleotide sequence ID" value="NZ_CBCSCL010000009.1"/>
</dbReference>
<feature type="transmembrane region" description="Helical" evidence="6">
    <location>
        <begin position="6"/>
        <end position="25"/>
    </location>
</feature>
<comment type="subcellular location">
    <subcellularLocation>
        <location evidence="1">Membrane</location>
        <topology evidence="1">Multi-pass membrane protein</topology>
    </subcellularLocation>
</comment>
<dbReference type="EMBL" id="CP016172">
    <property type="protein sequence ID" value="ANN78206.1"/>
    <property type="molecule type" value="Genomic_DNA"/>
</dbReference>
<dbReference type="PANTHER" id="PTHR43461">
    <property type="entry name" value="TRANSMEMBRANE PROTEIN 256"/>
    <property type="match status" value="1"/>
</dbReference>
<sequence length="127" mass="13291">MTDRVFVFLGALNMLFAVGAGAFGAHGLKRVLSADMLAVWQTAVTYQIAHALGLLALAALSQRFGSPLWSAAGWVMFGGIVVFSGSLYLLSATNTRWLGAITPLGGAAFLVAWAMVAWAAWRATAAS</sequence>
<feature type="transmembrane region" description="Helical" evidence="6">
    <location>
        <begin position="37"/>
        <end position="59"/>
    </location>
</feature>
<dbReference type="Proteomes" id="UP000091926">
    <property type="component" value="Chromosome"/>
</dbReference>
<evidence type="ECO:0000313" key="7">
    <source>
        <dbReference type="EMBL" id="ANN78206.1"/>
    </source>
</evidence>
<keyword evidence="3 6" id="KW-0812">Transmembrane</keyword>
<keyword evidence="5 6" id="KW-0472">Membrane</keyword>
<evidence type="ECO:0000256" key="4">
    <source>
        <dbReference type="ARBA" id="ARBA00022989"/>
    </source>
</evidence>
<evidence type="ECO:0000256" key="1">
    <source>
        <dbReference type="ARBA" id="ARBA00004141"/>
    </source>
</evidence>
<dbReference type="PANTHER" id="PTHR43461:SF1">
    <property type="entry name" value="TRANSMEMBRANE PROTEIN 256"/>
    <property type="match status" value="1"/>
</dbReference>
<gene>
    <name evidence="7" type="ORF">BAU07_14880</name>
</gene>
<keyword evidence="8" id="KW-1185">Reference proteome</keyword>
<reference evidence="7 8" key="1">
    <citation type="submission" date="2016-06" db="EMBL/GenBank/DDBJ databases">
        <title>Complete genome sequences of Bordetella bronchialis and Bordetella flabilis.</title>
        <authorList>
            <person name="LiPuma J.J."/>
            <person name="Spilker T."/>
        </authorList>
    </citation>
    <scope>NUCLEOTIDE SEQUENCE [LARGE SCALE GENOMIC DNA]</scope>
    <source>
        <strain evidence="7 8">AU10664</strain>
    </source>
</reference>
<organism evidence="7 8">
    <name type="scientific">Bordetella flabilis</name>
    <dbReference type="NCBI Taxonomy" id="463014"/>
    <lineage>
        <taxon>Bacteria</taxon>
        <taxon>Pseudomonadati</taxon>
        <taxon>Pseudomonadota</taxon>
        <taxon>Betaproteobacteria</taxon>
        <taxon>Burkholderiales</taxon>
        <taxon>Alcaligenaceae</taxon>
        <taxon>Bordetella</taxon>
    </lineage>
</organism>
<evidence type="ECO:0000256" key="5">
    <source>
        <dbReference type="ARBA" id="ARBA00023136"/>
    </source>
</evidence>
<dbReference type="GO" id="GO:0005886">
    <property type="term" value="C:plasma membrane"/>
    <property type="evidence" value="ECO:0007669"/>
    <property type="project" value="TreeGrafter"/>
</dbReference>
<evidence type="ECO:0000256" key="3">
    <source>
        <dbReference type="ARBA" id="ARBA00022692"/>
    </source>
</evidence>
<evidence type="ECO:0000256" key="6">
    <source>
        <dbReference type="SAM" id="Phobius"/>
    </source>
</evidence>
<dbReference type="STRING" id="463014.BAU07_14880"/>
<dbReference type="KEGG" id="bfz:BAU07_14880"/>
<evidence type="ECO:0008006" key="9">
    <source>
        <dbReference type="Google" id="ProtNLM"/>
    </source>
</evidence>
<name>A0A193GFI2_9BORD</name>
<proteinExistence type="inferred from homology"/>
<dbReference type="AlphaFoldDB" id="A0A193GFI2"/>
<protein>
    <recommendedName>
        <fullName evidence="9">DUF423 domain-containing protein</fullName>
    </recommendedName>
</protein>
<dbReference type="OrthoDB" id="9802121at2"/>
<dbReference type="InterPro" id="IPR006696">
    <property type="entry name" value="DUF423"/>
</dbReference>
<feature type="transmembrane region" description="Helical" evidence="6">
    <location>
        <begin position="97"/>
        <end position="121"/>
    </location>
</feature>
<accession>A0A193GFI2</accession>
<feature type="transmembrane region" description="Helical" evidence="6">
    <location>
        <begin position="71"/>
        <end position="90"/>
    </location>
</feature>